<accession>A0ABX2TCT9</accession>
<keyword evidence="1" id="KW-0560">Oxidoreductase</keyword>
<dbReference type="InterPro" id="IPR036291">
    <property type="entry name" value="NAD(P)-bd_dom_sf"/>
</dbReference>
<dbReference type="Pfam" id="PF00725">
    <property type="entry name" value="3HCDH"/>
    <property type="match status" value="2"/>
</dbReference>
<sequence>MTLDAERSDLVVGVVGAGAMGRGIAQVAATGGMRVILHDARPDAAAEARRFVGSMLERSAAKGGMTADAAAAALERIAVAGTVADFAPCHLVVEAVVEDLAVKRAVFAELEEVVSEGCILATNTSSLSVTMIAAGLRRPGRFAGFHFFNPVPVMKLVEVIAGIRTEPWVAEALTVVGRRMGREPVGVMDAPGFLVNQIGRGLTIEAAHLVSETGIPFVDVDRVMREAGGFRMGPFELMDLTAVDVTHPATEAIHDQFYGEPRYRPSPLMRARMQAGLLGRKTGQGFYTHADGKQQNPAESPAPDARPAAVWVGRADAAGHAAVTALLGRLGAMVDGGARPGTDALCVVTPVGADATTAALAEGLDPARTVAIDTILPLDKRRTVMANPLTTPAMLAAAHGLFASDGVPVTVIPDSPGFIAQRILAMIVNIGCGVAQQRTASPADIDKAVTLGLGYPKGPLAYGDALGPARVLAVLETMHRLTGDPRYRPTLWLSRRARLGVSLLTPERPD</sequence>
<dbReference type="Pfam" id="PF02737">
    <property type="entry name" value="3HCDH_N"/>
    <property type="match status" value="1"/>
</dbReference>
<proteinExistence type="predicted"/>
<dbReference type="PANTHER" id="PTHR48075">
    <property type="entry name" value="3-HYDROXYACYL-COA DEHYDROGENASE FAMILY PROTEIN"/>
    <property type="match status" value="1"/>
</dbReference>
<dbReference type="Proteomes" id="UP000584642">
    <property type="component" value="Unassembled WGS sequence"/>
</dbReference>
<dbReference type="EMBL" id="JABFDB010000009">
    <property type="protein sequence ID" value="NYZ20839.1"/>
    <property type="molecule type" value="Genomic_DNA"/>
</dbReference>
<dbReference type="PANTHER" id="PTHR48075:SF5">
    <property type="entry name" value="3-HYDROXYBUTYRYL-COA DEHYDROGENASE"/>
    <property type="match status" value="1"/>
</dbReference>
<dbReference type="Gene3D" id="1.10.1040.10">
    <property type="entry name" value="N-(1-d-carboxylethyl)-l-norvaline Dehydrogenase, domain 2"/>
    <property type="match status" value="2"/>
</dbReference>
<organism evidence="4 5">
    <name type="scientific">Azospirillum oleiclasticum</name>
    <dbReference type="NCBI Taxonomy" id="2735135"/>
    <lineage>
        <taxon>Bacteria</taxon>
        <taxon>Pseudomonadati</taxon>
        <taxon>Pseudomonadota</taxon>
        <taxon>Alphaproteobacteria</taxon>
        <taxon>Rhodospirillales</taxon>
        <taxon>Azospirillaceae</taxon>
        <taxon>Azospirillum</taxon>
    </lineage>
</organism>
<evidence type="ECO:0000259" key="2">
    <source>
        <dbReference type="Pfam" id="PF00725"/>
    </source>
</evidence>
<dbReference type="InterPro" id="IPR006108">
    <property type="entry name" value="3HC_DH_C"/>
</dbReference>
<evidence type="ECO:0000313" key="5">
    <source>
        <dbReference type="Proteomes" id="UP000584642"/>
    </source>
</evidence>
<dbReference type="InterPro" id="IPR008927">
    <property type="entry name" value="6-PGluconate_DH-like_C_sf"/>
</dbReference>
<gene>
    <name evidence="4" type="ORF">HND93_14085</name>
</gene>
<reference evidence="4 5" key="1">
    <citation type="submission" date="2020-05" db="EMBL/GenBank/DDBJ databases">
        <title>Azospirillum oleiclasticum sp. nov, a nitrogen-fixing and heavy crude oil-emulsifying bacterium isolated from the crude oil of Yumen Oilfield.</title>
        <authorList>
            <person name="Wu D."/>
            <person name="Cai M."/>
            <person name="Zhang X."/>
        </authorList>
    </citation>
    <scope>NUCLEOTIDE SEQUENCE [LARGE SCALE GENOMIC DNA]</scope>
    <source>
        <strain evidence="4 5">ROY-1-1-2</strain>
    </source>
</reference>
<dbReference type="InterPro" id="IPR013328">
    <property type="entry name" value="6PGD_dom2"/>
</dbReference>
<dbReference type="SUPFAM" id="SSF51735">
    <property type="entry name" value="NAD(P)-binding Rossmann-fold domains"/>
    <property type="match status" value="1"/>
</dbReference>
<protein>
    <submittedName>
        <fullName evidence="4">3-hydroxyacyl-CoA dehydrogenase</fullName>
    </submittedName>
</protein>
<keyword evidence="5" id="KW-1185">Reference proteome</keyword>
<evidence type="ECO:0000259" key="3">
    <source>
        <dbReference type="Pfam" id="PF02737"/>
    </source>
</evidence>
<dbReference type="NCBIfam" id="NF006124">
    <property type="entry name" value="PRK08268.1"/>
    <property type="match status" value="1"/>
</dbReference>
<evidence type="ECO:0000313" key="4">
    <source>
        <dbReference type="EMBL" id="NYZ20839.1"/>
    </source>
</evidence>
<feature type="domain" description="3-hydroxyacyl-CoA dehydrogenase NAD binding" evidence="3">
    <location>
        <begin position="12"/>
        <end position="189"/>
    </location>
</feature>
<comment type="caution">
    <text evidence="4">The sequence shown here is derived from an EMBL/GenBank/DDBJ whole genome shotgun (WGS) entry which is preliminary data.</text>
</comment>
<name>A0ABX2TCT9_9PROT</name>
<feature type="domain" description="3-hydroxyacyl-CoA dehydrogenase C-terminal" evidence="2">
    <location>
        <begin position="192"/>
        <end position="288"/>
    </location>
</feature>
<dbReference type="Gene3D" id="3.40.50.720">
    <property type="entry name" value="NAD(P)-binding Rossmann-like Domain"/>
    <property type="match status" value="1"/>
</dbReference>
<dbReference type="InterPro" id="IPR006176">
    <property type="entry name" value="3-OHacyl-CoA_DH_NAD-bd"/>
</dbReference>
<feature type="domain" description="3-hydroxyacyl-CoA dehydrogenase C-terminal" evidence="2">
    <location>
        <begin position="417"/>
        <end position="499"/>
    </location>
</feature>
<dbReference type="RefSeq" id="WP_180282616.1">
    <property type="nucleotide sequence ID" value="NZ_JABFDB010000009.1"/>
</dbReference>
<evidence type="ECO:0000256" key="1">
    <source>
        <dbReference type="ARBA" id="ARBA00023002"/>
    </source>
</evidence>
<dbReference type="SUPFAM" id="SSF48179">
    <property type="entry name" value="6-phosphogluconate dehydrogenase C-terminal domain-like"/>
    <property type="match status" value="2"/>
</dbReference>